<dbReference type="Gene3D" id="1.10.10.10">
    <property type="entry name" value="Winged helix-like DNA-binding domain superfamily/Winged helix DNA-binding domain"/>
    <property type="match status" value="1"/>
</dbReference>
<sequence>MQFDPDHLSALAAILRRGSFEAAASELGVTPSAISQRIRTFEDRIGAALINRGSPCSATPIGARIARHAEDIGLLEARLARELGFDTTANRPVAVRIAVNADSLATWFVPALAAVPEILFDLVIDDQDHSAEWLQCGEVSAAVTSATRPVTGCDTTALGSLRYIATASPGFMAKWFPHGVTAQALAQAPCLTFNQKDTLQRRWAEARTGRRIAPPCHYLPSTHAFIDAACAGLGWGMNPEMLVRRHIQTGGLVPLAPAAPLDVPLAWQVSRIIAPALDPLTQAVKAAAARGLGLA</sequence>
<keyword evidence="3 6" id="KW-0238">DNA-binding</keyword>
<reference evidence="6 7" key="1">
    <citation type="journal article" date="2018" name="Int. J. Syst. Evol. Microbiol.">
        <title>Pseudooceanicola lipolyticus sp. nov., a marine alphaproteobacterium, reclassification of Oceanicola flagellatus as Pseudooceanicola flagellatus comb. nov. and emended description of the genus Pseudooceanicola.</title>
        <authorList>
            <person name="Huang M.-M."/>
            <person name="Guo L.-L."/>
            <person name="Wu Y.-H."/>
            <person name="Lai Q.-L."/>
            <person name="Shao Z.-Z."/>
            <person name="Wang C.-S."/>
            <person name="Wu M."/>
            <person name="Xu X.-W."/>
        </authorList>
    </citation>
    <scope>NUCLEOTIDE SEQUENCE [LARGE SCALE GENOMIC DNA]</scope>
    <source>
        <strain evidence="6 7">157</strain>
    </source>
</reference>
<dbReference type="SUPFAM" id="SSF46785">
    <property type="entry name" value="Winged helix' DNA-binding domain"/>
    <property type="match status" value="1"/>
</dbReference>
<dbReference type="GO" id="GO:0003677">
    <property type="term" value="F:DNA binding"/>
    <property type="evidence" value="ECO:0007669"/>
    <property type="project" value="UniProtKB-KW"/>
</dbReference>
<evidence type="ECO:0000256" key="2">
    <source>
        <dbReference type="ARBA" id="ARBA00023015"/>
    </source>
</evidence>
<evidence type="ECO:0000313" key="6">
    <source>
        <dbReference type="EMBL" id="PJE35753.1"/>
    </source>
</evidence>
<keyword evidence="7" id="KW-1185">Reference proteome</keyword>
<dbReference type="PANTHER" id="PTHR30579:SF2">
    <property type="entry name" value="HTH-TYPE TRANSCRIPTIONAL REGULATOR ARGP"/>
    <property type="match status" value="1"/>
</dbReference>
<dbReference type="GO" id="GO:0003700">
    <property type="term" value="F:DNA-binding transcription factor activity"/>
    <property type="evidence" value="ECO:0007669"/>
    <property type="project" value="InterPro"/>
</dbReference>
<dbReference type="Gene3D" id="3.40.190.290">
    <property type="match status" value="1"/>
</dbReference>
<dbReference type="NCBIfam" id="NF009888">
    <property type="entry name" value="PRK13348.1"/>
    <property type="match status" value="1"/>
</dbReference>
<gene>
    <name evidence="6" type="ORF">CVM52_15560</name>
</gene>
<keyword evidence="2" id="KW-0805">Transcription regulation</keyword>
<organism evidence="6 7">
    <name type="scientific">Pseudooceanicola lipolyticus</name>
    <dbReference type="NCBI Taxonomy" id="2029104"/>
    <lineage>
        <taxon>Bacteria</taxon>
        <taxon>Pseudomonadati</taxon>
        <taxon>Pseudomonadota</taxon>
        <taxon>Alphaproteobacteria</taxon>
        <taxon>Rhodobacterales</taxon>
        <taxon>Paracoccaceae</taxon>
        <taxon>Pseudooceanicola</taxon>
    </lineage>
</organism>
<dbReference type="InterPro" id="IPR036390">
    <property type="entry name" value="WH_DNA-bd_sf"/>
</dbReference>
<dbReference type="Pfam" id="PF00126">
    <property type="entry name" value="HTH_1"/>
    <property type="match status" value="1"/>
</dbReference>
<dbReference type="PANTHER" id="PTHR30579">
    <property type="entry name" value="TRANSCRIPTIONAL REGULATOR"/>
    <property type="match status" value="1"/>
</dbReference>
<dbReference type="NCBIfam" id="NF002964">
    <property type="entry name" value="PRK03635.1"/>
    <property type="match status" value="1"/>
</dbReference>
<dbReference type="InterPro" id="IPR050176">
    <property type="entry name" value="LTTR"/>
</dbReference>
<dbReference type="EMBL" id="PGTB01000073">
    <property type="protein sequence ID" value="PJE35753.1"/>
    <property type="molecule type" value="Genomic_DNA"/>
</dbReference>
<name>A0A2M8IYZ3_9RHOB</name>
<dbReference type="InterPro" id="IPR005119">
    <property type="entry name" value="LysR_subst-bd"/>
</dbReference>
<comment type="similarity">
    <text evidence="1">Belongs to the LysR transcriptional regulatory family.</text>
</comment>
<dbReference type="PROSITE" id="PS50931">
    <property type="entry name" value="HTH_LYSR"/>
    <property type="match status" value="1"/>
</dbReference>
<dbReference type="InterPro" id="IPR017685">
    <property type="entry name" value="ArgP"/>
</dbReference>
<dbReference type="InterPro" id="IPR000847">
    <property type="entry name" value="LysR_HTH_N"/>
</dbReference>
<dbReference type="InterPro" id="IPR036388">
    <property type="entry name" value="WH-like_DNA-bd_sf"/>
</dbReference>
<accession>A0A2M8IYZ3</accession>
<evidence type="ECO:0000313" key="7">
    <source>
        <dbReference type="Proteomes" id="UP000231553"/>
    </source>
</evidence>
<dbReference type="SUPFAM" id="SSF53850">
    <property type="entry name" value="Periplasmic binding protein-like II"/>
    <property type="match status" value="1"/>
</dbReference>
<dbReference type="AlphaFoldDB" id="A0A2M8IYZ3"/>
<protein>
    <submittedName>
        <fullName evidence="6">ArgP/LysG family DNA-binding transcriptional regulator</fullName>
    </submittedName>
</protein>
<evidence type="ECO:0000256" key="4">
    <source>
        <dbReference type="ARBA" id="ARBA00023163"/>
    </source>
</evidence>
<comment type="caution">
    <text evidence="6">The sequence shown here is derived from an EMBL/GenBank/DDBJ whole genome shotgun (WGS) entry which is preliminary data.</text>
</comment>
<dbReference type="RefSeq" id="WP_100163403.1">
    <property type="nucleotide sequence ID" value="NZ_PGTB01000073.1"/>
</dbReference>
<evidence type="ECO:0000259" key="5">
    <source>
        <dbReference type="PROSITE" id="PS50931"/>
    </source>
</evidence>
<proteinExistence type="inferred from homology"/>
<feature type="domain" description="HTH lysR-type" evidence="5">
    <location>
        <begin position="3"/>
        <end position="59"/>
    </location>
</feature>
<dbReference type="NCBIfam" id="TIGR03298">
    <property type="entry name" value="argP"/>
    <property type="match status" value="1"/>
</dbReference>
<dbReference type="OrthoDB" id="3252676at2"/>
<dbReference type="Pfam" id="PF03466">
    <property type="entry name" value="LysR_substrate"/>
    <property type="match status" value="1"/>
</dbReference>
<dbReference type="Proteomes" id="UP000231553">
    <property type="component" value="Unassembled WGS sequence"/>
</dbReference>
<keyword evidence="4" id="KW-0804">Transcription</keyword>
<evidence type="ECO:0000256" key="1">
    <source>
        <dbReference type="ARBA" id="ARBA00009437"/>
    </source>
</evidence>
<evidence type="ECO:0000256" key="3">
    <source>
        <dbReference type="ARBA" id="ARBA00023125"/>
    </source>
</evidence>